<name>A0A9W8P984_9AGAR</name>
<evidence type="ECO:0000256" key="2">
    <source>
        <dbReference type="SAM" id="MobiDB-lite"/>
    </source>
</evidence>
<dbReference type="Gene3D" id="3.40.50.300">
    <property type="entry name" value="P-loop containing nucleotide triphosphate hydrolases"/>
    <property type="match status" value="1"/>
</dbReference>
<dbReference type="EMBL" id="JANVFU010000002">
    <property type="protein sequence ID" value="KAJ3749481.1"/>
    <property type="molecule type" value="Genomic_DNA"/>
</dbReference>
<feature type="region of interest" description="Disordered" evidence="2">
    <location>
        <begin position="20"/>
        <end position="89"/>
    </location>
</feature>
<evidence type="ECO:0000313" key="5">
    <source>
        <dbReference type="Proteomes" id="UP001142393"/>
    </source>
</evidence>
<dbReference type="Proteomes" id="UP001142393">
    <property type="component" value="Unassembled WGS sequence"/>
</dbReference>
<gene>
    <name evidence="4" type="ORF">DFH05DRAFT_683747</name>
</gene>
<dbReference type="Pfam" id="PF20703">
    <property type="entry name" value="nSTAND1"/>
    <property type="match status" value="1"/>
</dbReference>
<feature type="compositionally biased region" description="Basic residues" evidence="2">
    <location>
        <begin position="20"/>
        <end position="29"/>
    </location>
</feature>
<dbReference type="InterPro" id="IPR011990">
    <property type="entry name" value="TPR-like_helical_dom_sf"/>
</dbReference>
<sequence length="1010" mass="112631">MDSESDQVESGCLCFWKGRKSGTSRRKKETSRVDNKTKSMKTLLNKTKSEFPPGNNTLPGDAHQTSTTTTKDSQGVTKETSGQGTEDKKSEKINLTKHYVFEASKKTIEVLKGVAEIAGVPLVKQVLEIGLSLIEACEELNEIQEKVRQLKNRVAEFLLVIAKFMDRPSDGKLPPQFGDFFAVMSEDLERELGDLKDCLDSITKRLERIKARNVLLTAMLPDSNVDEIQVCEIEFQDAIERFQTLRGLHAAEDVAKLQDKLEVVYNEIKAISQQVTQLQTSFDELKARLEPLDESSLLVPTMPNPPAIFYGRDEIVNEIANTLARPSADGKMSRFCILGPGGLGKTSAALAVMQNSLIRETFGGGQFWIPCNTANSPSALLDALAEGTGVNPQSKNLLRSIVTRLSSCGQCILLLDNFETPWLLDESSQSRVLAILEQLDALPNLAILLTMRSNSPPLRHWKHSEFPPVNLENSRKIYLDIDEAAGDSVDLDALLDTLGYMPGAVYLMANLGANSLSTPTELLQQWRAGGISVMDHCIGLSMNSSFVTGCEGAIELLQVLSMLPAGVVRSHLELWLSSYRPEAIQCLRKAALLLVSSGSDPKLFVLPVIQSCVRKTIPDVVRQRVNGSCCQILLSHSGAIDGPNNPHFKAHSRYIRTEQSNIESLLTEMLTDILKSRTLITIEMMTNESDAFRVFIWYRYWSQPHVELAIQVAQAAEMANNATSQADTLLCLGKMYRITGRSDDSLKTLTRARELFSNLDRSQRQNRRNAMRCEVTYTEMSALVRGLRQEDVIPLVEALGPQCEGEDTYLEALRLESLSAFQFKAHLFEAALISISESRNLFRENNCPFDAATCLLDLARILGCLERYEEALQISDEAVSSFHDLGFEGYNTCFSYILKARIMKSLKLPGDVIIKVLNDALKHSHQEPLPLAFTLLEYGEVYLEMKDWRAATLAYEEARKAILRLDREGHRGIPDECDNKLQVIQRYETQGVDPPEEELASLIPAPRLFP</sequence>
<evidence type="ECO:0000259" key="3">
    <source>
        <dbReference type="Pfam" id="PF20703"/>
    </source>
</evidence>
<comment type="caution">
    <text evidence="4">The sequence shown here is derived from an EMBL/GenBank/DDBJ whole genome shotgun (WGS) entry which is preliminary data.</text>
</comment>
<dbReference type="Gene3D" id="1.20.930.20">
    <property type="entry name" value="Adaptor protein Cbl, N-terminal domain"/>
    <property type="match status" value="1"/>
</dbReference>
<proteinExistence type="predicted"/>
<dbReference type="InterPro" id="IPR036537">
    <property type="entry name" value="Adaptor_Cbl_N_dom_sf"/>
</dbReference>
<dbReference type="SMART" id="SM00028">
    <property type="entry name" value="TPR"/>
    <property type="match status" value="3"/>
</dbReference>
<feature type="compositionally biased region" description="Polar residues" evidence="2">
    <location>
        <begin position="54"/>
        <end position="84"/>
    </location>
</feature>
<dbReference type="SUPFAM" id="SSF52540">
    <property type="entry name" value="P-loop containing nucleoside triphosphate hydrolases"/>
    <property type="match status" value="1"/>
</dbReference>
<dbReference type="AlphaFoldDB" id="A0A9W8P984"/>
<feature type="coiled-coil region" evidence="1">
    <location>
        <begin position="254"/>
        <end position="288"/>
    </location>
</feature>
<protein>
    <recommendedName>
        <fullName evidence="3">Novel STAND NTPase 1 domain-containing protein</fullName>
    </recommendedName>
</protein>
<feature type="coiled-coil region" evidence="1">
    <location>
        <begin position="133"/>
        <end position="160"/>
    </location>
</feature>
<accession>A0A9W8P984</accession>
<evidence type="ECO:0000313" key="4">
    <source>
        <dbReference type="EMBL" id="KAJ3749481.1"/>
    </source>
</evidence>
<dbReference type="InterPro" id="IPR049052">
    <property type="entry name" value="nSTAND1"/>
</dbReference>
<dbReference type="InterPro" id="IPR019734">
    <property type="entry name" value="TPR_rpt"/>
</dbReference>
<dbReference type="InterPro" id="IPR027417">
    <property type="entry name" value="P-loop_NTPase"/>
</dbReference>
<feature type="domain" description="Novel STAND NTPase 1" evidence="3">
    <location>
        <begin position="307"/>
        <end position="454"/>
    </location>
</feature>
<dbReference type="PANTHER" id="PTHR47691:SF3">
    <property type="entry name" value="HTH-TYPE TRANSCRIPTIONAL REGULATOR RV0890C-RELATED"/>
    <property type="match status" value="1"/>
</dbReference>
<organism evidence="4 5">
    <name type="scientific">Lentinula detonsa</name>
    <dbReference type="NCBI Taxonomy" id="2804962"/>
    <lineage>
        <taxon>Eukaryota</taxon>
        <taxon>Fungi</taxon>
        <taxon>Dikarya</taxon>
        <taxon>Basidiomycota</taxon>
        <taxon>Agaricomycotina</taxon>
        <taxon>Agaricomycetes</taxon>
        <taxon>Agaricomycetidae</taxon>
        <taxon>Agaricales</taxon>
        <taxon>Marasmiineae</taxon>
        <taxon>Omphalotaceae</taxon>
        <taxon>Lentinula</taxon>
    </lineage>
</organism>
<dbReference type="SUPFAM" id="SSF48452">
    <property type="entry name" value="TPR-like"/>
    <property type="match status" value="1"/>
</dbReference>
<keyword evidence="1" id="KW-0175">Coiled coil</keyword>
<dbReference type="GO" id="GO:0007166">
    <property type="term" value="P:cell surface receptor signaling pathway"/>
    <property type="evidence" value="ECO:0007669"/>
    <property type="project" value="InterPro"/>
</dbReference>
<evidence type="ECO:0000256" key="1">
    <source>
        <dbReference type="SAM" id="Coils"/>
    </source>
</evidence>
<dbReference type="Gene3D" id="1.25.40.10">
    <property type="entry name" value="Tetratricopeptide repeat domain"/>
    <property type="match status" value="1"/>
</dbReference>
<dbReference type="PANTHER" id="PTHR47691">
    <property type="entry name" value="REGULATOR-RELATED"/>
    <property type="match status" value="1"/>
</dbReference>
<dbReference type="InterPro" id="IPR059179">
    <property type="entry name" value="MLKL-like_MCAfunc"/>
</dbReference>
<reference evidence="4 5" key="1">
    <citation type="journal article" date="2023" name="Proc. Natl. Acad. Sci. U.S.A.">
        <title>A global phylogenomic analysis of the shiitake genus Lentinula.</title>
        <authorList>
            <person name="Sierra-Patev S."/>
            <person name="Min B."/>
            <person name="Naranjo-Ortiz M."/>
            <person name="Looney B."/>
            <person name="Konkel Z."/>
            <person name="Slot J.C."/>
            <person name="Sakamoto Y."/>
            <person name="Steenwyk J.L."/>
            <person name="Rokas A."/>
            <person name="Carro J."/>
            <person name="Camarero S."/>
            <person name="Ferreira P."/>
            <person name="Molpeceres G."/>
            <person name="Ruiz-Duenas F.J."/>
            <person name="Serrano A."/>
            <person name="Henrissat B."/>
            <person name="Drula E."/>
            <person name="Hughes K.W."/>
            <person name="Mata J.L."/>
            <person name="Ishikawa N.K."/>
            <person name="Vargas-Isla R."/>
            <person name="Ushijima S."/>
            <person name="Smith C.A."/>
            <person name="Donoghue J."/>
            <person name="Ahrendt S."/>
            <person name="Andreopoulos W."/>
            <person name="He G."/>
            <person name="LaButti K."/>
            <person name="Lipzen A."/>
            <person name="Ng V."/>
            <person name="Riley R."/>
            <person name="Sandor L."/>
            <person name="Barry K."/>
            <person name="Martinez A.T."/>
            <person name="Xiao Y."/>
            <person name="Gibbons J.G."/>
            <person name="Terashima K."/>
            <person name="Grigoriev I.V."/>
            <person name="Hibbett D."/>
        </authorList>
    </citation>
    <scope>NUCLEOTIDE SEQUENCE [LARGE SCALE GENOMIC DNA]</scope>
    <source>
        <strain evidence="4 5">TFB7810</strain>
    </source>
</reference>
<keyword evidence="5" id="KW-1185">Reference proteome</keyword>
<dbReference type="CDD" id="cd21037">
    <property type="entry name" value="MLKL_NTD"/>
    <property type="match status" value="1"/>
</dbReference>